<evidence type="ECO:0000259" key="2">
    <source>
        <dbReference type="Pfam" id="PF07993"/>
    </source>
</evidence>
<dbReference type="Pfam" id="PF07993">
    <property type="entry name" value="NAD_binding_4"/>
    <property type="match status" value="1"/>
</dbReference>
<evidence type="ECO:0000256" key="1">
    <source>
        <dbReference type="RuleBase" id="RU363097"/>
    </source>
</evidence>
<evidence type="ECO:0000313" key="3">
    <source>
        <dbReference type="EMBL" id="EOY09594.1"/>
    </source>
</evidence>
<name>A0A061F4Z8_THECC</name>
<comment type="similarity">
    <text evidence="1">Belongs to the fatty acyl-CoA reductase family.</text>
</comment>
<dbReference type="GO" id="GO:0035336">
    <property type="term" value="P:long-chain fatty-acyl-CoA metabolic process"/>
    <property type="evidence" value="ECO:0000318"/>
    <property type="project" value="GO_Central"/>
</dbReference>
<dbReference type="InterPro" id="IPR013120">
    <property type="entry name" value="FAR_NAD-bd"/>
</dbReference>
<sequence length="252" mass="28687">MPAVSELEQVTLKEKPLDAGIFIDPAVKNDGVGVEKFLQGKVFFYRWCDWILWKSFKCAVLVEKILRTMPGVAKIYLMIRAKDKEVAKQRLKNEIVDIELFKCLKEAYGEHYEAFMWNKLVPVVENVGDSNLGIYDVALEIKAIGLCNAVRFFVLSSADSVKRDSRQGRFMEEKVRTRDIMGRETFRLVDPVILYYGKGKLTVFPLNPNCVVAIVPADIVVNATLAAMTKHVLLAKKADINIYHLLLLFQNQ</sequence>
<dbReference type="GO" id="GO:0102965">
    <property type="term" value="F:alcohol-forming long-chain fatty acyl-CoA reductase activity"/>
    <property type="evidence" value="ECO:0007669"/>
    <property type="project" value="UniProtKB-EC"/>
</dbReference>
<dbReference type="PANTHER" id="PTHR11011:SF45">
    <property type="entry name" value="FATTY ACYL-COA REDUCTASE CG8306-RELATED"/>
    <property type="match status" value="1"/>
</dbReference>
<feature type="domain" description="Thioester reductase (TE)" evidence="2">
    <location>
        <begin position="59"/>
        <end position="137"/>
    </location>
</feature>
<comment type="function">
    <text evidence="1">Catalyzes the reduction of fatty acyl-CoA to fatty alcohols.</text>
</comment>
<evidence type="ECO:0000313" key="4">
    <source>
        <dbReference type="Proteomes" id="UP000026915"/>
    </source>
</evidence>
<dbReference type="PANTHER" id="PTHR11011">
    <property type="entry name" value="MALE STERILITY PROTEIN 2-RELATED"/>
    <property type="match status" value="1"/>
</dbReference>
<dbReference type="InParanoid" id="A0A061F4Z8"/>
<reference evidence="3 4" key="1">
    <citation type="journal article" date="2013" name="Genome Biol.">
        <title>The genome sequence of the most widely cultivated cacao type and its use to identify candidate genes regulating pod color.</title>
        <authorList>
            <person name="Motamayor J.C."/>
            <person name="Mockaitis K."/>
            <person name="Schmutz J."/>
            <person name="Haiminen N."/>
            <person name="Iii D.L."/>
            <person name="Cornejo O."/>
            <person name="Findley S.D."/>
            <person name="Zheng P."/>
            <person name="Utro F."/>
            <person name="Royaert S."/>
            <person name="Saski C."/>
            <person name="Jenkins J."/>
            <person name="Podicheti R."/>
            <person name="Zhao M."/>
            <person name="Scheffler B.E."/>
            <person name="Stack J.C."/>
            <person name="Feltus F.A."/>
            <person name="Mustiga G.M."/>
            <person name="Amores F."/>
            <person name="Phillips W."/>
            <person name="Marelli J.P."/>
            <person name="May G.D."/>
            <person name="Shapiro H."/>
            <person name="Ma J."/>
            <person name="Bustamante C.D."/>
            <person name="Schnell R.J."/>
            <person name="Main D."/>
            <person name="Gilbert D."/>
            <person name="Parida L."/>
            <person name="Kuhn D.N."/>
        </authorList>
    </citation>
    <scope>NUCLEOTIDE SEQUENCE [LARGE SCALE GENOMIC DNA]</scope>
    <source>
        <strain evidence="4">cv. Matina 1-6</strain>
    </source>
</reference>
<keyword evidence="1" id="KW-0443">Lipid metabolism</keyword>
<dbReference type="GO" id="GO:0080019">
    <property type="term" value="F:alcohol-forming very long-chain fatty acyl-CoA reductase activity"/>
    <property type="evidence" value="ECO:0000318"/>
    <property type="project" value="GO_Central"/>
</dbReference>
<dbReference type="Proteomes" id="UP000026915">
    <property type="component" value="Chromosome 5"/>
</dbReference>
<keyword evidence="1" id="KW-0521">NADP</keyword>
<protein>
    <recommendedName>
        <fullName evidence="1">Fatty acyl-CoA reductase</fullName>
        <ecNumber evidence="1">1.2.1.84</ecNumber>
    </recommendedName>
</protein>
<dbReference type="Gene3D" id="3.40.50.720">
    <property type="entry name" value="NAD(P)-binding Rossmann-like Domain"/>
    <property type="match status" value="1"/>
</dbReference>
<dbReference type="STRING" id="3641.A0A061F4Z8"/>
<dbReference type="EMBL" id="CM001883">
    <property type="protein sequence ID" value="EOY09594.1"/>
    <property type="molecule type" value="Genomic_DNA"/>
</dbReference>
<dbReference type="HOGENOM" id="CLU_1100855_0_0_1"/>
<gene>
    <name evidence="3" type="ORF">TCM_025009</name>
</gene>
<comment type="catalytic activity">
    <reaction evidence="1">
        <text>a long-chain fatty acyl-CoA + 2 NADPH + 2 H(+) = a long-chain primary fatty alcohol + 2 NADP(+) + CoA</text>
        <dbReference type="Rhea" id="RHEA:52716"/>
        <dbReference type="ChEBI" id="CHEBI:15378"/>
        <dbReference type="ChEBI" id="CHEBI:57287"/>
        <dbReference type="ChEBI" id="CHEBI:57783"/>
        <dbReference type="ChEBI" id="CHEBI:58349"/>
        <dbReference type="ChEBI" id="CHEBI:77396"/>
        <dbReference type="ChEBI" id="CHEBI:83139"/>
        <dbReference type="EC" id="1.2.1.84"/>
    </reaction>
</comment>
<dbReference type="AlphaFoldDB" id="A0A061F4Z8"/>
<proteinExistence type="inferred from homology"/>
<keyword evidence="1" id="KW-0560">Oxidoreductase</keyword>
<accession>A0A061F4Z8</accession>
<keyword evidence="4" id="KW-1185">Reference proteome</keyword>
<dbReference type="InterPro" id="IPR026055">
    <property type="entry name" value="FAR"/>
</dbReference>
<dbReference type="EC" id="1.2.1.84" evidence="1"/>
<dbReference type="GO" id="GO:0010345">
    <property type="term" value="P:suberin biosynthetic process"/>
    <property type="evidence" value="ECO:0000318"/>
    <property type="project" value="GO_Central"/>
</dbReference>
<dbReference type="Gramene" id="EOY09594">
    <property type="protein sequence ID" value="EOY09594"/>
    <property type="gene ID" value="TCM_025009"/>
</dbReference>
<organism evidence="3 4">
    <name type="scientific">Theobroma cacao</name>
    <name type="common">Cacao</name>
    <name type="synonym">Cocoa</name>
    <dbReference type="NCBI Taxonomy" id="3641"/>
    <lineage>
        <taxon>Eukaryota</taxon>
        <taxon>Viridiplantae</taxon>
        <taxon>Streptophyta</taxon>
        <taxon>Embryophyta</taxon>
        <taxon>Tracheophyta</taxon>
        <taxon>Spermatophyta</taxon>
        <taxon>Magnoliopsida</taxon>
        <taxon>eudicotyledons</taxon>
        <taxon>Gunneridae</taxon>
        <taxon>Pentapetalae</taxon>
        <taxon>rosids</taxon>
        <taxon>malvids</taxon>
        <taxon>Malvales</taxon>
        <taxon>Malvaceae</taxon>
        <taxon>Byttnerioideae</taxon>
        <taxon>Theobroma</taxon>
    </lineage>
</organism>
<dbReference type="eggNOG" id="KOG1221">
    <property type="taxonomic scope" value="Eukaryota"/>
</dbReference>
<keyword evidence="1" id="KW-0444">Lipid biosynthesis</keyword>